<dbReference type="GO" id="GO:0032259">
    <property type="term" value="P:methylation"/>
    <property type="evidence" value="ECO:0007669"/>
    <property type="project" value="UniProtKB-KW"/>
</dbReference>
<dbReference type="InterPro" id="IPR029063">
    <property type="entry name" value="SAM-dependent_MTases_sf"/>
</dbReference>
<evidence type="ECO:0000313" key="8">
    <source>
        <dbReference type="Proteomes" id="UP000586918"/>
    </source>
</evidence>
<dbReference type="Pfam" id="PF08100">
    <property type="entry name" value="Dimerisation"/>
    <property type="match status" value="1"/>
</dbReference>
<dbReference type="InterPro" id="IPR036388">
    <property type="entry name" value="WH-like_DNA-bd_sf"/>
</dbReference>
<dbReference type="PIRSF" id="PIRSF005739">
    <property type="entry name" value="O-mtase"/>
    <property type="match status" value="1"/>
</dbReference>
<dbReference type="InterPro" id="IPR036390">
    <property type="entry name" value="WH_DNA-bd_sf"/>
</dbReference>
<comment type="caution">
    <text evidence="7">The sequence shown here is derived from an EMBL/GenBank/DDBJ whole genome shotgun (WGS) entry which is preliminary data.</text>
</comment>
<sequence length="339" mass="35315">MATMPAPPTHAPVLDLAMSGLVARALFTVTERGVPDLLASGPLGSAEIAGATGARPHAMHQVLRALAAAGYFRTDGSGRFALTVLGETLRTGHPSAARDLVLTMCGPSVSAALARFPESVDTGRPGVDLEFGEPFFDHLHSRPDEAASFNRMMISIHGTEPAAVAQAYDFSGVGHVVDVGGGIGTMLRTVLEANPGLRGTLFDLPSVLVQAREHLADLGGRCDLAGGSFFDGVPAGADAYLLSHIVHDWNIDACRTILGHCRDALAPGGRVLIVEMVLPEGDEPHPGKLLDLAMLALVGGQERTGEEYRELLAGVGLEMTRIVPTASAVSVIEAVRAGD</sequence>
<accession>A0A848DB07</accession>
<feature type="domain" description="O-methyltransferase C-terminal" evidence="5">
    <location>
        <begin position="130"/>
        <end position="316"/>
    </location>
</feature>
<evidence type="ECO:0000256" key="3">
    <source>
        <dbReference type="ARBA" id="ARBA00022691"/>
    </source>
</evidence>
<name>A0A848DB07_9PSEU</name>
<evidence type="ECO:0000259" key="5">
    <source>
        <dbReference type="Pfam" id="PF00891"/>
    </source>
</evidence>
<evidence type="ECO:0000256" key="2">
    <source>
        <dbReference type="ARBA" id="ARBA00022679"/>
    </source>
</evidence>
<evidence type="ECO:0000313" key="7">
    <source>
        <dbReference type="EMBL" id="NMH90204.1"/>
    </source>
</evidence>
<feature type="domain" description="O-methyltransferase dimerisation" evidence="6">
    <location>
        <begin position="20"/>
        <end position="89"/>
    </location>
</feature>
<evidence type="ECO:0000256" key="1">
    <source>
        <dbReference type="ARBA" id="ARBA00022603"/>
    </source>
</evidence>
<dbReference type="EMBL" id="JAAXKZ010000002">
    <property type="protein sequence ID" value="NMH90204.1"/>
    <property type="molecule type" value="Genomic_DNA"/>
</dbReference>
<gene>
    <name evidence="7" type="ORF">HF519_01050</name>
</gene>
<dbReference type="Gene3D" id="1.10.10.10">
    <property type="entry name" value="Winged helix-like DNA-binding domain superfamily/Winged helix DNA-binding domain"/>
    <property type="match status" value="1"/>
</dbReference>
<keyword evidence="8" id="KW-1185">Reference proteome</keyword>
<dbReference type="GO" id="GO:0046983">
    <property type="term" value="F:protein dimerization activity"/>
    <property type="evidence" value="ECO:0007669"/>
    <property type="project" value="InterPro"/>
</dbReference>
<dbReference type="PANTHER" id="PTHR43712">
    <property type="entry name" value="PUTATIVE (AFU_ORTHOLOGUE AFUA_4G14580)-RELATED"/>
    <property type="match status" value="1"/>
</dbReference>
<evidence type="ECO:0000256" key="4">
    <source>
        <dbReference type="PIRSR" id="PIRSR005739-1"/>
    </source>
</evidence>
<proteinExistence type="predicted"/>
<dbReference type="InterPro" id="IPR016461">
    <property type="entry name" value="COMT-like"/>
</dbReference>
<dbReference type="GO" id="GO:0008171">
    <property type="term" value="F:O-methyltransferase activity"/>
    <property type="evidence" value="ECO:0007669"/>
    <property type="project" value="InterPro"/>
</dbReference>
<dbReference type="Pfam" id="PF00891">
    <property type="entry name" value="Methyltransf_2"/>
    <property type="match status" value="1"/>
</dbReference>
<dbReference type="InterPro" id="IPR012967">
    <property type="entry name" value="COMT_dimerisation"/>
</dbReference>
<reference evidence="7 8" key="1">
    <citation type="submission" date="2020-04" db="EMBL/GenBank/DDBJ databases">
        <authorList>
            <person name="Klaysubun C."/>
            <person name="Duangmal K."/>
            <person name="Lipun K."/>
        </authorList>
    </citation>
    <scope>NUCLEOTIDE SEQUENCE [LARGE SCALE GENOMIC DNA]</scope>
    <source>
        <strain evidence="7 8">DSM 45300</strain>
    </source>
</reference>
<keyword evidence="2 7" id="KW-0808">Transferase</keyword>
<keyword evidence="3" id="KW-0949">S-adenosyl-L-methionine</keyword>
<evidence type="ECO:0000259" key="6">
    <source>
        <dbReference type="Pfam" id="PF08100"/>
    </source>
</evidence>
<protein>
    <submittedName>
        <fullName evidence="7">Methyltransferase</fullName>
    </submittedName>
</protein>
<dbReference type="PROSITE" id="PS51683">
    <property type="entry name" value="SAM_OMT_II"/>
    <property type="match status" value="1"/>
</dbReference>
<dbReference type="SUPFAM" id="SSF53335">
    <property type="entry name" value="S-adenosyl-L-methionine-dependent methyltransferases"/>
    <property type="match status" value="1"/>
</dbReference>
<dbReference type="RefSeq" id="WP_169409697.1">
    <property type="nucleotide sequence ID" value="NZ_JAAXKZ010000002.1"/>
</dbReference>
<dbReference type="Gene3D" id="3.40.50.150">
    <property type="entry name" value="Vaccinia Virus protein VP39"/>
    <property type="match status" value="1"/>
</dbReference>
<dbReference type="SUPFAM" id="SSF46785">
    <property type="entry name" value="Winged helix' DNA-binding domain"/>
    <property type="match status" value="1"/>
</dbReference>
<dbReference type="AlphaFoldDB" id="A0A848DB07"/>
<dbReference type="Proteomes" id="UP000586918">
    <property type="component" value="Unassembled WGS sequence"/>
</dbReference>
<feature type="active site" description="Proton acceptor" evidence="4">
    <location>
        <position position="247"/>
    </location>
</feature>
<organism evidence="7 8">
    <name type="scientific">Pseudonocardia bannensis</name>
    <dbReference type="NCBI Taxonomy" id="630973"/>
    <lineage>
        <taxon>Bacteria</taxon>
        <taxon>Bacillati</taxon>
        <taxon>Actinomycetota</taxon>
        <taxon>Actinomycetes</taxon>
        <taxon>Pseudonocardiales</taxon>
        <taxon>Pseudonocardiaceae</taxon>
        <taxon>Pseudonocardia</taxon>
    </lineage>
</organism>
<keyword evidence="1 7" id="KW-0489">Methyltransferase</keyword>
<dbReference type="PANTHER" id="PTHR43712:SF2">
    <property type="entry name" value="O-METHYLTRANSFERASE CICE"/>
    <property type="match status" value="1"/>
</dbReference>
<dbReference type="InterPro" id="IPR001077">
    <property type="entry name" value="COMT_C"/>
</dbReference>